<dbReference type="HOGENOM" id="CLU_002755_1_2_6"/>
<feature type="transmembrane region" description="Helical" evidence="1">
    <location>
        <begin position="467"/>
        <end position="489"/>
    </location>
</feature>
<dbReference type="Proteomes" id="UP000005522">
    <property type="component" value="Chromosome"/>
</dbReference>
<dbReference type="InterPro" id="IPR027463">
    <property type="entry name" value="AcrB_DN_DC_subdom"/>
</dbReference>
<dbReference type="GO" id="GO:0042910">
    <property type="term" value="F:xenobiotic transmembrane transporter activity"/>
    <property type="evidence" value="ECO:0007669"/>
    <property type="project" value="TreeGrafter"/>
</dbReference>
<evidence type="ECO:0000256" key="1">
    <source>
        <dbReference type="SAM" id="Phobius"/>
    </source>
</evidence>
<reference evidence="2 3" key="1">
    <citation type="journal article" date="2009" name="J. Bacteriol.">
        <title>Draft genome sequence of the extremely acidophilic bacterium Acidithiobacillus caldus ATCC 51756 reveals metabolic versatility in the genus Acidithiobacillus.</title>
        <authorList>
            <person name="Valdes J."/>
            <person name="Quatrini R."/>
            <person name="Hallberg K."/>
            <person name="Dopson M."/>
            <person name="Valenzuela P.D."/>
            <person name="Holmes D.S."/>
        </authorList>
    </citation>
    <scope>NUCLEOTIDE SEQUENCE [LARGE SCALE GENOMIC DNA]</scope>
    <source>
        <strain evidence="3">ATCC 51756 / DSM 8584 / KU</strain>
    </source>
</reference>
<proteinExistence type="predicted"/>
<feature type="transmembrane region" description="Helical" evidence="1">
    <location>
        <begin position="884"/>
        <end position="907"/>
    </location>
</feature>
<dbReference type="PANTHER" id="PTHR32063:SF14">
    <property type="entry name" value="BLL4319 PROTEIN"/>
    <property type="match status" value="1"/>
</dbReference>
<evidence type="ECO:0000313" key="3">
    <source>
        <dbReference type="Proteomes" id="UP000005522"/>
    </source>
</evidence>
<sequence>MKFTDTFVRRPVLATALSLVIFLLGLHAYTMMTVRQYPALVNTVVTVTTPYPGASPSTIQGFITTRLSKVIASAPHIDYMTSNSSEGQSTITVYMDLNTDPSSAVANILAKIQQVSNQLPAGAQQPTVNVTVGNTTDLMYIAFYSDSLSQQQITDYLLRVAQPRLATIPGVGEAQILPPGAGNGNTYAMRVWLNPQKLAALGVSAAQVATALRNNDFISAVGQTRGKMVQNTIVATTNLNNVQEFRNLVIKQSGNTLIRLKDVARVELGAQDYTSYAFFDGKPSAFIGIQESPSANSLTVASKVRAALKELDKSLPPGLHEAIPYDASVFIKASLDEVLLTIGITLAVVVLVIFLTLGSLRAVIIPGVAIPLSIVGAGLVMWGMGFTINLLTLLAIVLAIGLVVDDAIIVVENVHRHIDEGKSPFEAALMTGRELGGAIVVMSTTLIAVFAPIAFMGGLTGSLFGEFAFTLVATVLISMIVALTLSPMLSSKVLRPKQEHGFEHFVDQRFDGLRRFYDRLLRGSLNFVPATMLFAAVVFGSIYFLYSTSKSELAPQEDQGVIFNAGTGGPTITPLELVKYGKEILKILDQYPEKAATFMVTGISVGAGGGSNSLFAGMRMTPWSDRSTTAMELQPKVQQALQAVPGLQVASFLPPPLPGSSGGLPVQFVLQSPGSYAQLDKVAEQVMGEAYKSGLFFYVTKDLRIDNPELVLKIDRSLAGTLGISMAAIAQDLQPLLGGNYVNRFDMEGRSYKVIPQVPDKFRADPNALKHYYITTGSGALIPLSTIVRVETKIEPQFLPQFDQLNSVTIQAVPKPGVSMGQSLHFFRTAAEKIMPKDFSINYASQSREYVQESGGLLLTFFLAILLIYLLLAAQFESFTDPLIVLITVPMSISGALIFISLGLASINIYTEVGLITLIGLIAKQGILIVQFANQIQMDEGLDKREAVEKASSIRLRPILMTTGAMVLGVLPLVLATGPGAVARQQMGLVIFTGLAIGALFSLFVVPAMYMVLAKDKRAQAARLKGTDGSGEEPVAG</sequence>
<dbReference type="Gene3D" id="1.20.1640.10">
    <property type="entry name" value="Multidrug efflux transporter AcrB transmembrane domain"/>
    <property type="match status" value="2"/>
</dbReference>
<dbReference type="PANTHER" id="PTHR32063">
    <property type="match status" value="1"/>
</dbReference>
<keyword evidence="1" id="KW-0812">Transmembrane</keyword>
<dbReference type="eggNOG" id="COG0841">
    <property type="taxonomic scope" value="Bacteria"/>
</dbReference>
<feature type="transmembrane region" description="Helical" evidence="1">
    <location>
        <begin position="987"/>
        <end position="1013"/>
    </location>
</feature>
<dbReference type="PRINTS" id="PR00702">
    <property type="entry name" value="ACRIFLAVINRP"/>
</dbReference>
<dbReference type="Gene3D" id="3.30.70.1440">
    <property type="entry name" value="Multidrug efflux transporter AcrB pore domain"/>
    <property type="match status" value="1"/>
</dbReference>
<dbReference type="SUPFAM" id="SSF82693">
    <property type="entry name" value="Multidrug efflux transporter AcrB pore domain, PN1, PN2, PC1 and PC2 subdomains"/>
    <property type="match status" value="3"/>
</dbReference>
<dbReference type="KEGG" id="acz:Acaty_c1971"/>
<dbReference type="RefSeq" id="WP_004873132.1">
    <property type="nucleotide sequence ID" value="NZ_CP005986.1"/>
</dbReference>
<feature type="transmembrane region" description="Helical" evidence="1">
    <location>
        <begin position="524"/>
        <end position="546"/>
    </location>
</feature>
<dbReference type="AlphaFoldDB" id="A0A059ZWL0"/>
<feature type="transmembrane region" description="Helical" evidence="1">
    <location>
        <begin position="390"/>
        <end position="414"/>
    </location>
</feature>
<organism evidence="2 3">
    <name type="scientific">Acidithiobacillus caldus (strain ATCC 51756 / DSM 8584 / KU)</name>
    <dbReference type="NCBI Taxonomy" id="637389"/>
    <lineage>
        <taxon>Bacteria</taxon>
        <taxon>Pseudomonadati</taxon>
        <taxon>Pseudomonadota</taxon>
        <taxon>Acidithiobacillia</taxon>
        <taxon>Acidithiobacillales</taxon>
        <taxon>Acidithiobacillaceae</taxon>
        <taxon>Acidithiobacillus</taxon>
    </lineage>
</organism>
<feature type="transmembrane region" description="Helical" evidence="1">
    <location>
        <begin position="954"/>
        <end position="975"/>
    </location>
</feature>
<gene>
    <name evidence="2" type="ORF">Acaty_c1971</name>
</gene>
<dbReference type="Gene3D" id="3.30.70.1320">
    <property type="entry name" value="Multidrug efflux transporter AcrB pore domain like"/>
    <property type="match status" value="1"/>
</dbReference>
<feature type="transmembrane region" description="Helical" evidence="1">
    <location>
        <begin position="364"/>
        <end position="384"/>
    </location>
</feature>
<feature type="transmembrane region" description="Helical" evidence="1">
    <location>
        <begin position="338"/>
        <end position="357"/>
    </location>
</feature>
<dbReference type="GeneID" id="92932059"/>
<name>A0A059ZWL0_ACICK</name>
<dbReference type="Gene3D" id="3.30.2090.10">
    <property type="entry name" value="Multidrug efflux transporter AcrB TolC docking domain, DN and DC subdomains"/>
    <property type="match status" value="2"/>
</dbReference>
<dbReference type="GO" id="GO:0005886">
    <property type="term" value="C:plasma membrane"/>
    <property type="evidence" value="ECO:0007669"/>
    <property type="project" value="TreeGrafter"/>
</dbReference>
<dbReference type="InterPro" id="IPR001036">
    <property type="entry name" value="Acrflvin-R"/>
</dbReference>
<feature type="transmembrane region" description="Helical" evidence="1">
    <location>
        <begin position="435"/>
        <end position="455"/>
    </location>
</feature>
<feature type="transmembrane region" description="Helical" evidence="1">
    <location>
        <begin position="855"/>
        <end position="872"/>
    </location>
</feature>
<protein>
    <submittedName>
        <fullName evidence="2">RND multidrug efflux transporter</fullName>
    </submittedName>
</protein>
<keyword evidence="1" id="KW-1133">Transmembrane helix</keyword>
<keyword evidence="1" id="KW-0472">Membrane</keyword>
<dbReference type="SUPFAM" id="SSF82866">
    <property type="entry name" value="Multidrug efflux transporter AcrB transmembrane domain"/>
    <property type="match status" value="2"/>
</dbReference>
<dbReference type="EMBL" id="CP005986">
    <property type="protein sequence ID" value="AIA55828.1"/>
    <property type="molecule type" value="Genomic_DNA"/>
</dbReference>
<dbReference type="Pfam" id="PF00873">
    <property type="entry name" value="ACR_tran"/>
    <property type="match status" value="1"/>
</dbReference>
<dbReference type="SUPFAM" id="SSF82714">
    <property type="entry name" value="Multidrug efflux transporter AcrB TolC docking domain, DN and DC subdomains"/>
    <property type="match status" value="2"/>
</dbReference>
<dbReference type="Gene3D" id="3.30.70.1430">
    <property type="entry name" value="Multidrug efflux transporter AcrB pore domain"/>
    <property type="match status" value="2"/>
</dbReference>
<accession>A0A059ZWL0</accession>
<evidence type="ECO:0000313" key="2">
    <source>
        <dbReference type="EMBL" id="AIA55828.1"/>
    </source>
</evidence>